<dbReference type="InterPro" id="IPR005064">
    <property type="entry name" value="BUG"/>
</dbReference>
<dbReference type="PANTHER" id="PTHR42928">
    <property type="entry name" value="TRICARBOXYLATE-BINDING PROTEIN"/>
    <property type="match status" value="1"/>
</dbReference>
<dbReference type="Pfam" id="PF03401">
    <property type="entry name" value="TctC"/>
    <property type="match status" value="1"/>
</dbReference>
<dbReference type="PROSITE" id="PS51318">
    <property type="entry name" value="TAT"/>
    <property type="match status" value="1"/>
</dbReference>
<dbReference type="OrthoDB" id="8648833at2"/>
<dbReference type="PANTHER" id="PTHR42928:SF5">
    <property type="entry name" value="BLR1237 PROTEIN"/>
    <property type="match status" value="1"/>
</dbReference>
<comment type="similarity">
    <text evidence="1">Belongs to the UPF0065 (bug) family.</text>
</comment>
<dbReference type="STRING" id="1938817.SAMN06296008_102159"/>
<dbReference type="AlphaFoldDB" id="A0A1W1YA44"/>
<organism evidence="2 3">
    <name type="scientific">Polynucleobacter kasalickyi</name>
    <dbReference type="NCBI Taxonomy" id="1938817"/>
    <lineage>
        <taxon>Bacteria</taxon>
        <taxon>Pseudomonadati</taxon>
        <taxon>Pseudomonadota</taxon>
        <taxon>Betaproteobacteria</taxon>
        <taxon>Burkholderiales</taxon>
        <taxon>Burkholderiaceae</taxon>
        <taxon>Polynucleobacter</taxon>
    </lineage>
</organism>
<dbReference type="PIRSF" id="PIRSF017082">
    <property type="entry name" value="YflP"/>
    <property type="match status" value="1"/>
</dbReference>
<dbReference type="EMBL" id="FWXJ01000002">
    <property type="protein sequence ID" value="SMC33015.1"/>
    <property type="molecule type" value="Genomic_DNA"/>
</dbReference>
<dbReference type="Gene3D" id="3.40.190.10">
    <property type="entry name" value="Periplasmic binding protein-like II"/>
    <property type="match status" value="1"/>
</dbReference>
<evidence type="ECO:0000313" key="2">
    <source>
        <dbReference type="EMBL" id="SMC33015.1"/>
    </source>
</evidence>
<dbReference type="RefSeq" id="WP_084282467.1">
    <property type="nucleotide sequence ID" value="NZ_FWXJ01000002.1"/>
</dbReference>
<reference evidence="2 3" key="1">
    <citation type="submission" date="2017-04" db="EMBL/GenBank/DDBJ databases">
        <authorList>
            <person name="Afonso C.L."/>
            <person name="Miller P.J."/>
            <person name="Scott M.A."/>
            <person name="Spackman E."/>
            <person name="Goraichik I."/>
            <person name="Dimitrov K.M."/>
            <person name="Suarez D.L."/>
            <person name="Swayne D.E."/>
        </authorList>
    </citation>
    <scope>NUCLEOTIDE SEQUENCE [LARGE SCALE GENOMIC DNA]</scope>
    <source>
        <strain evidence="2 3">VK13</strain>
    </source>
</reference>
<dbReference type="Proteomes" id="UP000192708">
    <property type="component" value="Unassembled WGS sequence"/>
</dbReference>
<dbReference type="InterPro" id="IPR042100">
    <property type="entry name" value="Bug_dom1"/>
</dbReference>
<proteinExistence type="inferred from homology"/>
<dbReference type="Gene3D" id="3.40.190.150">
    <property type="entry name" value="Bordetella uptake gene, domain 1"/>
    <property type="match status" value="1"/>
</dbReference>
<dbReference type="InterPro" id="IPR006311">
    <property type="entry name" value="TAT_signal"/>
</dbReference>
<dbReference type="CDD" id="cd13578">
    <property type="entry name" value="PBP2_Bug27"/>
    <property type="match status" value="1"/>
</dbReference>
<name>A0A1W1YA44_9BURK</name>
<keyword evidence="3" id="KW-1185">Reference proteome</keyword>
<protein>
    <submittedName>
        <fullName evidence="2">Tripartite-type tricarboxylate transporter, receptor component TctC</fullName>
    </submittedName>
</protein>
<accession>A0A1W1YA44</accession>
<sequence>MNPDRRRFTELMALAGAYGVMPQAFAQQNVADTYPKKPIRILCPFAPAGGVDITARSVAQQLTQAWGQSVVVDNKPGANGTIAVESAIQAPADGYTLTMISSSHSVNATLLKNQSYDLIKDLAPITQMTRQPYVLVINPNIPANSVAELLAYAKKNGKTLTYGSSGIGGFSHLAGGLFSLSTKTEMLHIPYKGGSLAMNDVISGQIDMLFSTILQSHGHINTGRLRPIAVTTPQRSPSLPDIPTMQEAGVKDYEVQGWYGICASAKVPAPIVNKLNKEIVQILRTPEIALRLQTDGSVAVGSSQEEFGEFIKSQVTKWRNVINALKIQI</sequence>
<evidence type="ECO:0000256" key="1">
    <source>
        <dbReference type="ARBA" id="ARBA00006987"/>
    </source>
</evidence>
<gene>
    <name evidence="2" type="ORF">SAMN06296008_102159</name>
</gene>
<evidence type="ECO:0000313" key="3">
    <source>
        <dbReference type="Proteomes" id="UP000192708"/>
    </source>
</evidence>
<dbReference type="SUPFAM" id="SSF53850">
    <property type="entry name" value="Periplasmic binding protein-like II"/>
    <property type="match status" value="1"/>
</dbReference>
<keyword evidence="2" id="KW-0675">Receptor</keyword>